<accession>A0A915J3L7</accession>
<evidence type="ECO:0000313" key="2">
    <source>
        <dbReference type="WBParaSite" id="nRc.2.0.1.t21011-RA"/>
    </source>
</evidence>
<name>A0A915J3L7_ROMCU</name>
<sequence>MCQYYNPENLNVCLQYYTDQAEQTGYDMAKDNKGNMISRENYKYGQCYFAFDLTLDEDDSGHWDLIKEGSTSIELTFPEGIPATDANECVDLVTGKNGKVVCVEIKTAEDAAWVLDNLMEGLQCKGYMCKPNNFKIAIFVGSHTTGFKICLEELCKAYPRQIGGFSSSSDFSKTCLLWANFSGISILRLGVEDLRCSTAVDIVAGGAIFGDKCNLLTFTIDGVCSATEELVSV</sequence>
<reference evidence="2" key="1">
    <citation type="submission" date="2022-11" db="UniProtKB">
        <authorList>
            <consortium name="WormBaseParasite"/>
        </authorList>
    </citation>
    <scope>IDENTIFICATION</scope>
</reference>
<keyword evidence="1" id="KW-1185">Reference proteome</keyword>
<dbReference type="AlphaFoldDB" id="A0A915J3L7"/>
<proteinExistence type="predicted"/>
<dbReference type="Proteomes" id="UP000887565">
    <property type="component" value="Unplaced"/>
</dbReference>
<dbReference type="WBParaSite" id="nRc.2.0.1.t21011-RA">
    <property type="protein sequence ID" value="nRc.2.0.1.t21011-RA"/>
    <property type="gene ID" value="nRc.2.0.1.g21011"/>
</dbReference>
<protein>
    <submittedName>
        <fullName evidence="2">Uncharacterized protein</fullName>
    </submittedName>
</protein>
<evidence type="ECO:0000313" key="1">
    <source>
        <dbReference type="Proteomes" id="UP000887565"/>
    </source>
</evidence>
<organism evidence="1 2">
    <name type="scientific">Romanomermis culicivorax</name>
    <name type="common">Nematode worm</name>
    <dbReference type="NCBI Taxonomy" id="13658"/>
    <lineage>
        <taxon>Eukaryota</taxon>
        <taxon>Metazoa</taxon>
        <taxon>Ecdysozoa</taxon>
        <taxon>Nematoda</taxon>
        <taxon>Enoplea</taxon>
        <taxon>Dorylaimia</taxon>
        <taxon>Mermithida</taxon>
        <taxon>Mermithoidea</taxon>
        <taxon>Mermithidae</taxon>
        <taxon>Romanomermis</taxon>
    </lineage>
</organism>